<feature type="transmembrane region" description="Helical" evidence="1">
    <location>
        <begin position="121"/>
        <end position="142"/>
    </location>
</feature>
<dbReference type="EMBL" id="CP077095">
    <property type="protein sequence ID" value="QXI40527.1"/>
    <property type="molecule type" value="Genomic_DNA"/>
</dbReference>
<dbReference type="AlphaFoldDB" id="A0A9E6Q1B9"/>
<feature type="transmembrane region" description="Helical" evidence="1">
    <location>
        <begin position="6"/>
        <end position="27"/>
    </location>
</feature>
<dbReference type="KEGG" id="pxn:HU772_010830"/>
<dbReference type="RefSeq" id="WP_186662415.1">
    <property type="nucleotide sequence ID" value="NZ_CP077095.1"/>
</dbReference>
<sequence length="145" mass="15841">MSTMMLTSSAFYGAALFVALGIAAVYCTRRQILPYHRVALARSWLDLDQRQQLLLLALVHLLGWAWVAIAFAGFILLYAWLLQPDQPGLVMALQALILLGTAPVIHVSSRVRRGTGASPPTIVSWIVLGLSLVGFLCAWPVWANA</sequence>
<name>A0A9E6Q1B9_9PSED</name>
<dbReference type="Proteomes" id="UP000633418">
    <property type="component" value="Chromosome"/>
</dbReference>
<keyword evidence="1" id="KW-0812">Transmembrane</keyword>
<gene>
    <name evidence="2" type="ORF">HU772_010830</name>
</gene>
<feature type="transmembrane region" description="Helical" evidence="1">
    <location>
        <begin position="53"/>
        <end position="81"/>
    </location>
</feature>
<evidence type="ECO:0000313" key="3">
    <source>
        <dbReference type="Proteomes" id="UP000633418"/>
    </source>
</evidence>
<organism evidence="2 3">
    <name type="scientific">Pseudomonas xantholysinigenes</name>
    <dbReference type="NCBI Taxonomy" id="2745490"/>
    <lineage>
        <taxon>Bacteria</taxon>
        <taxon>Pseudomonadati</taxon>
        <taxon>Pseudomonadota</taxon>
        <taxon>Gammaproteobacteria</taxon>
        <taxon>Pseudomonadales</taxon>
        <taxon>Pseudomonadaceae</taxon>
        <taxon>Pseudomonas</taxon>
    </lineage>
</organism>
<reference evidence="2 3" key="1">
    <citation type="journal article" date="2020" name="Microorganisms">
        <title>Reliable Identification of Environmental Pseudomonas Isolates Using the rpoD Gene.</title>
        <authorList>
            <consortium name="The Broad Institute Genome Sequencing Platform"/>
            <person name="Girard L."/>
            <person name="Lood C."/>
            <person name="Rokni-Zadeh H."/>
            <person name="van Noort V."/>
            <person name="Lavigne R."/>
            <person name="De Mot R."/>
        </authorList>
    </citation>
    <scope>NUCLEOTIDE SEQUENCE [LARGE SCALE GENOMIC DNA]</scope>
    <source>
        <strain evidence="2 3">RW9S1A</strain>
    </source>
</reference>
<accession>A0A9E6Q1B9</accession>
<reference evidence="2 3" key="2">
    <citation type="journal article" date="2021" name="Microorganisms">
        <title>The Ever-Expanding Pseudomonas Genus: Description of 43 New Species and Partition of the Pseudomonas putida Group.</title>
        <authorList>
            <person name="Girard L."/>
            <person name="Lood C."/>
            <person name="Hofte M."/>
            <person name="Vandamme P."/>
            <person name="Rokni-Zadeh H."/>
            <person name="van Noort V."/>
            <person name="Lavigne R."/>
            <person name="De Mot R."/>
        </authorList>
    </citation>
    <scope>NUCLEOTIDE SEQUENCE [LARGE SCALE GENOMIC DNA]</scope>
    <source>
        <strain evidence="2 3">RW9S1A</strain>
    </source>
</reference>
<keyword evidence="1" id="KW-1133">Transmembrane helix</keyword>
<evidence type="ECO:0000256" key="1">
    <source>
        <dbReference type="SAM" id="Phobius"/>
    </source>
</evidence>
<protein>
    <submittedName>
        <fullName evidence="2">Uncharacterized protein</fullName>
    </submittedName>
</protein>
<feature type="transmembrane region" description="Helical" evidence="1">
    <location>
        <begin position="87"/>
        <end position="109"/>
    </location>
</feature>
<keyword evidence="1" id="KW-0472">Membrane</keyword>
<evidence type="ECO:0000313" key="2">
    <source>
        <dbReference type="EMBL" id="QXI40527.1"/>
    </source>
</evidence>
<keyword evidence="3" id="KW-1185">Reference proteome</keyword>
<proteinExistence type="predicted"/>